<evidence type="ECO:0000313" key="3">
    <source>
        <dbReference type="EMBL" id="GAA1950359.1"/>
    </source>
</evidence>
<keyword evidence="2" id="KW-0472">Membrane</keyword>
<protein>
    <submittedName>
        <fullName evidence="3">Uncharacterized protein</fullName>
    </submittedName>
</protein>
<reference evidence="3 4" key="1">
    <citation type="journal article" date="2019" name="Int. J. Syst. Evol. Microbiol.">
        <title>The Global Catalogue of Microorganisms (GCM) 10K type strain sequencing project: providing services to taxonomists for standard genome sequencing and annotation.</title>
        <authorList>
            <consortium name="The Broad Institute Genomics Platform"/>
            <consortium name="The Broad Institute Genome Sequencing Center for Infectious Disease"/>
            <person name="Wu L."/>
            <person name="Ma J."/>
        </authorList>
    </citation>
    <scope>NUCLEOTIDE SEQUENCE [LARGE SCALE GENOMIC DNA]</scope>
    <source>
        <strain evidence="3 4">JCM 16013</strain>
    </source>
</reference>
<keyword evidence="2" id="KW-1133">Transmembrane helix</keyword>
<organism evidence="3 4">
    <name type="scientific">Catenulispora subtropica</name>
    <dbReference type="NCBI Taxonomy" id="450798"/>
    <lineage>
        <taxon>Bacteria</taxon>
        <taxon>Bacillati</taxon>
        <taxon>Actinomycetota</taxon>
        <taxon>Actinomycetes</taxon>
        <taxon>Catenulisporales</taxon>
        <taxon>Catenulisporaceae</taxon>
        <taxon>Catenulispora</taxon>
    </lineage>
</organism>
<sequence>MDEHGYGYGEPDDDRDWSPRSRGGQPGSRSHGAQSDAGRRVGRAAPEPPRRRTGLIVGAVVAAAAVGVGAAYAGGVFKKDDASPTASSSPTTSATGGTAAAPSQSSTAAADAPSSAAGSSSDAAGAAAVVAPTAGAKNAGVFYNFADVSLMPNANPPDPATIGSVFASKSVQARYWNSTTNKAQAAAMCGAKQPTLAVIAAATGGATVSFYEKGLLAAQQAHVAVDKSTQKITSITCAKSVAPTFVATRKVVGYYGAPPGKGVFPTSSKTYAPKSADGPGGPFDIDAHECAQYGPESWVFYAPVSTTSGDAWRFAYDGDTNPNVEVLFTDPATGDFERTLCGGFPDIPAPDKAAAGKDNDPASLLVSRIFSAYVYERSQQSAGAVPVDEMAPYFVSVDVYQAAQKNTGKIPFLCATKAPTYVAVNGTPSISGDTETLSLTASYSDSPAPDDSKATPVGKFTVAVDLSTMKIKALTCA</sequence>
<feature type="transmembrane region" description="Helical" evidence="2">
    <location>
        <begin position="55"/>
        <end position="77"/>
    </location>
</feature>
<dbReference type="Proteomes" id="UP001499854">
    <property type="component" value="Unassembled WGS sequence"/>
</dbReference>
<keyword evidence="4" id="KW-1185">Reference proteome</keyword>
<dbReference type="RefSeq" id="WP_344654931.1">
    <property type="nucleotide sequence ID" value="NZ_BAAAQM010000001.1"/>
</dbReference>
<keyword evidence="2" id="KW-0812">Transmembrane</keyword>
<feature type="compositionally biased region" description="Low complexity" evidence="1">
    <location>
        <begin position="83"/>
        <end position="118"/>
    </location>
</feature>
<comment type="caution">
    <text evidence="3">The sequence shown here is derived from an EMBL/GenBank/DDBJ whole genome shotgun (WGS) entry which is preliminary data.</text>
</comment>
<evidence type="ECO:0000256" key="1">
    <source>
        <dbReference type="SAM" id="MobiDB-lite"/>
    </source>
</evidence>
<name>A0ABN2QFN9_9ACTN</name>
<evidence type="ECO:0000256" key="2">
    <source>
        <dbReference type="SAM" id="Phobius"/>
    </source>
</evidence>
<feature type="region of interest" description="Disordered" evidence="1">
    <location>
        <begin position="77"/>
        <end position="118"/>
    </location>
</feature>
<evidence type="ECO:0000313" key="4">
    <source>
        <dbReference type="Proteomes" id="UP001499854"/>
    </source>
</evidence>
<gene>
    <name evidence="3" type="ORF">GCM10009838_01870</name>
</gene>
<accession>A0ABN2QFN9</accession>
<proteinExistence type="predicted"/>
<dbReference type="EMBL" id="BAAAQM010000001">
    <property type="protein sequence ID" value="GAA1950359.1"/>
    <property type="molecule type" value="Genomic_DNA"/>
</dbReference>
<feature type="region of interest" description="Disordered" evidence="1">
    <location>
        <begin position="1"/>
        <end position="53"/>
    </location>
</feature>